<reference evidence="1 2" key="1">
    <citation type="submission" date="2020-04" db="EMBL/GenBank/DDBJ databases">
        <authorList>
            <person name="Hitch T.C.A."/>
            <person name="Wylensek D."/>
            <person name="Clavel T."/>
        </authorList>
    </citation>
    <scope>NUCLEOTIDE SEQUENCE [LARGE SCALE GENOMIC DNA]</scope>
    <source>
        <strain evidence="1 2">BSM-383-APC-22F</strain>
    </source>
</reference>
<comment type="caution">
    <text evidence="1">The sequence shown here is derived from an EMBL/GenBank/DDBJ whole genome shotgun (WGS) entry which is preliminary data.</text>
</comment>
<sequence length="255" mass="30327">MKSRNILFICEGSNDEPKFIKRLFDTCYKDSYTTYSYNTNIHILANHIETDYPDFDDGFTDILGILKDYESDPEKSKILNQQYTDIFLIFDFDPQDHVTNFKMIRRMLEYYTNSTDQGKLFINYPMMQSYKHFQHLPDDNFKNVVVKVEECKNYKKQVGEISNYTNIETYDYITFISLTVHHLRKANYILQGIYDELTLEDYFNITSNLVYDKQISLLQKTNCVFVLNTCIFILIDFSPQKFFNSISKNKSSFLI</sequence>
<organism evidence="1 2">
    <name type="scientific">Faecalicoccus pleomorphus</name>
    <dbReference type="NCBI Taxonomy" id="1323"/>
    <lineage>
        <taxon>Bacteria</taxon>
        <taxon>Bacillati</taxon>
        <taxon>Bacillota</taxon>
        <taxon>Erysipelotrichia</taxon>
        <taxon>Erysipelotrichales</taxon>
        <taxon>Erysipelotrichaceae</taxon>
        <taxon>Faecalicoccus</taxon>
    </lineage>
</organism>
<accession>A0A7X9NIW3</accession>
<evidence type="ECO:0000313" key="1">
    <source>
        <dbReference type="EMBL" id="NME45138.1"/>
    </source>
</evidence>
<protein>
    <submittedName>
        <fullName evidence="1">Uncharacterized protein</fullName>
    </submittedName>
</protein>
<dbReference type="AlphaFoldDB" id="A0A7X9NIW3"/>
<gene>
    <name evidence="1" type="ORF">HF861_09630</name>
</gene>
<name>A0A7X9NIW3_9FIRM</name>
<dbReference type="RefSeq" id="WP_168966271.1">
    <property type="nucleotide sequence ID" value="NZ_JABAFR010000026.1"/>
</dbReference>
<proteinExistence type="predicted"/>
<dbReference type="EMBL" id="JABAFR010000026">
    <property type="protein sequence ID" value="NME45138.1"/>
    <property type="molecule type" value="Genomic_DNA"/>
</dbReference>
<dbReference type="Proteomes" id="UP000540014">
    <property type="component" value="Unassembled WGS sequence"/>
</dbReference>
<evidence type="ECO:0000313" key="2">
    <source>
        <dbReference type="Proteomes" id="UP000540014"/>
    </source>
</evidence>